<evidence type="ECO:0000313" key="2">
    <source>
        <dbReference type="Proteomes" id="UP000036097"/>
    </source>
</evidence>
<dbReference type="STRING" id="1195763.ABT56_00335"/>
<evidence type="ECO:0000313" key="1">
    <source>
        <dbReference type="EMBL" id="KLV09572.1"/>
    </source>
</evidence>
<protein>
    <submittedName>
        <fullName evidence="1">Uncharacterized protein</fullName>
    </submittedName>
</protein>
<proteinExistence type="predicted"/>
<dbReference type="Proteomes" id="UP000036097">
    <property type="component" value="Unassembled WGS sequence"/>
</dbReference>
<dbReference type="EMBL" id="LDOT01000001">
    <property type="protein sequence ID" value="KLV09572.1"/>
    <property type="molecule type" value="Genomic_DNA"/>
</dbReference>
<dbReference type="OrthoDB" id="6265118at2"/>
<accession>A0A0J1K5C1</accession>
<sequence length="110" mass="12124">MFQLVKERIVKKWPITIAVPMDGGKVQTCDITLDFKLVNSDEFRQMSQQGDSKLFSEVVLGWSGIHDEDGEPLPFTPDNLTAACQNQHFTAGALQGYMKAMSGVASTKNS</sequence>
<comment type="caution">
    <text evidence="1">The sequence shown here is derived from an EMBL/GenBank/DDBJ whole genome shotgun (WGS) entry which is preliminary data.</text>
</comment>
<dbReference type="RefSeq" id="WP_047876860.1">
    <property type="nucleotide sequence ID" value="NZ_LDOT01000001.1"/>
</dbReference>
<dbReference type="AlphaFoldDB" id="A0A0J1K5C1"/>
<keyword evidence="2" id="KW-1185">Reference proteome</keyword>
<reference evidence="1 2" key="1">
    <citation type="submission" date="2015-05" db="EMBL/GenBank/DDBJ databases">
        <title>Photobacterium galathea sp. nov.</title>
        <authorList>
            <person name="Machado H."/>
            <person name="Gram L."/>
        </authorList>
    </citation>
    <scope>NUCLEOTIDE SEQUENCE [LARGE SCALE GENOMIC DNA]</scope>
    <source>
        <strain evidence="1 2">CGMCC 1.12159</strain>
    </source>
</reference>
<dbReference type="PATRIC" id="fig|1195763.3.peg.73"/>
<organism evidence="1 2">
    <name type="scientific">Photobacterium aquae</name>
    <dbReference type="NCBI Taxonomy" id="1195763"/>
    <lineage>
        <taxon>Bacteria</taxon>
        <taxon>Pseudomonadati</taxon>
        <taxon>Pseudomonadota</taxon>
        <taxon>Gammaproteobacteria</taxon>
        <taxon>Vibrionales</taxon>
        <taxon>Vibrionaceae</taxon>
        <taxon>Photobacterium</taxon>
    </lineage>
</organism>
<gene>
    <name evidence="1" type="ORF">ABT56_00335</name>
</gene>
<name>A0A0J1K5C1_9GAMM</name>